<keyword evidence="2" id="KW-0813">Transport</keyword>
<dbReference type="CDD" id="cd03230">
    <property type="entry name" value="ABC_DR_subfamily_A"/>
    <property type="match status" value="1"/>
</dbReference>
<dbReference type="InterPro" id="IPR027417">
    <property type="entry name" value="P-loop_NTPase"/>
</dbReference>
<organism evidence="6 7">
    <name type="scientific">Dactylosporangium darangshiense</name>
    <dbReference type="NCBI Taxonomy" id="579108"/>
    <lineage>
        <taxon>Bacteria</taxon>
        <taxon>Bacillati</taxon>
        <taxon>Actinomycetota</taxon>
        <taxon>Actinomycetes</taxon>
        <taxon>Micromonosporales</taxon>
        <taxon>Micromonosporaceae</taxon>
        <taxon>Dactylosporangium</taxon>
    </lineage>
</organism>
<proteinExistence type="inferred from homology"/>
<dbReference type="Gene3D" id="3.40.50.300">
    <property type="entry name" value="P-loop containing nucleotide triphosphate hydrolases"/>
    <property type="match status" value="1"/>
</dbReference>
<evidence type="ECO:0000259" key="5">
    <source>
        <dbReference type="PROSITE" id="PS50893"/>
    </source>
</evidence>
<dbReference type="PANTHER" id="PTHR43335">
    <property type="entry name" value="ABC TRANSPORTER, ATP-BINDING PROTEIN"/>
    <property type="match status" value="1"/>
</dbReference>
<evidence type="ECO:0000313" key="7">
    <source>
        <dbReference type="Proteomes" id="UP001500620"/>
    </source>
</evidence>
<comment type="similarity">
    <text evidence="1">Belongs to the ABC transporter superfamily.</text>
</comment>
<dbReference type="Pfam" id="PF00005">
    <property type="entry name" value="ABC_tran"/>
    <property type="match status" value="1"/>
</dbReference>
<dbReference type="SUPFAM" id="SSF52540">
    <property type="entry name" value="P-loop containing nucleoside triphosphate hydrolases"/>
    <property type="match status" value="1"/>
</dbReference>
<sequence>MDLHKSGPRDGEPALATWDVGKRYGRRWVLAGATLRVPTGGVVALVGPNGAGKTTLLHLAVGLTAPDAGHLMVFGRSPRAATARGDVGFVAQDKPLYRRFRVGELLRMGSGLNPRWDQRYALLRLEGLGIDPGRRAGSLSGGEQAQVALTLALAKRPRLLLLDEPAAALDPLARRAFLDHVRAETAACGITVLHSSHDVAELDRACDHLVVVRRGTVVHAGPIAELIAAGHGLEDFVLRALGGDHASEAAA</sequence>
<dbReference type="Proteomes" id="UP001500620">
    <property type="component" value="Unassembled WGS sequence"/>
</dbReference>
<evidence type="ECO:0000256" key="1">
    <source>
        <dbReference type="ARBA" id="ARBA00005417"/>
    </source>
</evidence>
<reference evidence="7" key="1">
    <citation type="journal article" date="2019" name="Int. J. Syst. Evol. Microbiol.">
        <title>The Global Catalogue of Microorganisms (GCM) 10K type strain sequencing project: providing services to taxonomists for standard genome sequencing and annotation.</title>
        <authorList>
            <consortium name="The Broad Institute Genomics Platform"/>
            <consortium name="The Broad Institute Genome Sequencing Center for Infectious Disease"/>
            <person name="Wu L."/>
            <person name="Ma J."/>
        </authorList>
    </citation>
    <scope>NUCLEOTIDE SEQUENCE [LARGE SCALE GENOMIC DNA]</scope>
    <source>
        <strain evidence="7">JCM 17441</strain>
    </source>
</reference>
<protein>
    <recommendedName>
        <fullName evidence="5">ABC transporter domain-containing protein</fullName>
    </recommendedName>
</protein>
<dbReference type="SMART" id="SM00382">
    <property type="entry name" value="AAA"/>
    <property type="match status" value="1"/>
</dbReference>
<evidence type="ECO:0000313" key="6">
    <source>
        <dbReference type="EMBL" id="GAA4258224.1"/>
    </source>
</evidence>
<accession>A0ABP8DKV0</accession>
<name>A0ABP8DKV0_9ACTN</name>
<gene>
    <name evidence="6" type="ORF">GCM10022255_078090</name>
</gene>
<evidence type="ECO:0000256" key="4">
    <source>
        <dbReference type="ARBA" id="ARBA00022840"/>
    </source>
</evidence>
<keyword evidence="3" id="KW-0547">Nucleotide-binding</keyword>
<dbReference type="PROSITE" id="PS50893">
    <property type="entry name" value="ABC_TRANSPORTER_2"/>
    <property type="match status" value="1"/>
</dbReference>
<dbReference type="InterPro" id="IPR003439">
    <property type="entry name" value="ABC_transporter-like_ATP-bd"/>
</dbReference>
<comment type="caution">
    <text evidence="6">The sequence shown here is derived from an EMBL/GenBank/DDBJ whole genome shotgun (WGS) entry which is preliminary data.</text>
</comment>
<feature type="domain" description="ABC transporter" evidence="5">
    <location>
        <begin position="15"/>
        <end position="239"/>
    </location>
</feature>
<dbReference type="EMBL" id="BAABAT010000030">
    <property type="protein sequence ID" value="GAA4258224.1"/>
    <property type="molecule type" value="Genomic_DNA"/>
</dbReference>
<evidence type="ECO:0000256" key="3">
    <source>
        <dbReference type="ARBA" id="ARBA00022741"/>
    </source>
</evidence>
<keyword evidence="4" id="KW-0067">ATP-binding</keyword>
<keyword evidence="7" id="KW-1185">Reference proteome</keyword>
<dbReference type="RefSeq" id="WP_345135158.1">
    <property type="nucleotide sequence ID" value="NZ_BAABAT010000030.1"/>
</dbReference>
<evidence type="ECO:0000256" key="2">
    <source>
        <dbReference type="ARBA" id="ARBA00022448"/>
    </source>
</evidence>
<dbReference type="InterPro" id="IPR003593">
    <property type="entry name" value="AAA+_ATPase"/>
</dbReference>